<dbReference type="GO" id="GO:0051145">
    <property type="term" value="P:smooth muscle cell differentiation"/>
    <property type="evidence" value="ECO:0007669"/>
    <property type="project" value="TreeGrafter"/>
</dbReference>
<dbReference type="InterPro" id="IPR036361">
    <property type="entry name" value="SAP_dom_sf"/>
</dbReference>
<organism evidence="10 11">
    <name type="scientific">Electrophorus voltai</name>
    <dbReference type="NCBI Taxonomy" id="2609070"/>
    <lineage>
        <taxon>Eukaryota</taxon>
        <taxon>Metazoa</taxon>
        <taxon>Chordata</taxon>
        <taxon>Craniata</taxon>
        <taxon>Vertebrata</taxon>
        <taxon>Euteleostomi</taxon>
        <taxon>Actinopterygii</taxon>
        <taxon>Neopterygii</taxon>
        <taxon>Teleostei</taxon>
        <taxon>Ostariophysi</taxon>
        <taxon>Gymnotiformes</taxon>
        <taxon>Gymnotoidei</taxon>
        <taxon>Gymnotidae</taxon>
        <taxon>Electrophorus</taxon>
    </lineage>
</organism>
<dbReference type="PANTHER" id="PTHR22793:SF14">
    <property type="entry name" value="MYOCARDIN-LIKE"/>
    <property type="match status" value="1"/>
</dbReference>
<dbReference type="EMBL" id="JAROKS010000016">
    <property type="protein sequence ID" value="KAK1795324.1"/>
    <property type="molecule type" value="Genomic_DNA"/>
</dbReference>
<evidence type="ECO:0000256" key="8">
    <source>
        <dbReference type="SAM" id="MobiDB-lite"/>
    </source>
</evidence>
<dbReference type="PROSITE" id="PS50800">
    <property type="entry name" value="SAP"/>
    <property type="match status" value="1"/>
</dbReference>
<feature type="compositionally biased region" description="Basic and acidic residues" evidence="8">
    <location>
        <begin position="1020"/>
        <end position="1043"/>
    </location>
</feature>
<dbReference type="Gene3D" id="1.10.720.30">
    <property type="entry name" value="SAP domain"/>
    <property type="match status" value="1"/>
</dbReference>
<evidence type="ECO:0000256" key="2">
    <source>
        <dbReference type="ARBA" id="ARBA00022737"/>
    </source>
</evidence>
<dbReference type="GO" id="GO:0005634">
    <property type="term" value="C:nucleus"/>
    <property type="evidence" value="ECO:0007669"/>
    <property type="project" value="UniProtKB-SubCell"/>
</dbReference>
<dbReference type="InterPro" id="IPR003034">
    <property type="entry name" value="SAP_dom"/>
</dbReference>
<dbReference type="Proteomes" id="UP001239994">
    <property type="component" value="Unassembled WGS sequence"/>
</dbReference>
<dbReference type="InterPro" id="IPR043451">
    <property type="entry name" value="Myocardin-like"/>
</dbReference>
<feature type="compositionally biased region" description="Low complexity" evidence="8">
    <location>
        <begin position="663"/>
        <end position="675"/>
    </location>
</feature>
<dbReference type="SUPFAM" id="SSF68906">
    <property type="entry name" value="SAP domain"/>
    <property type="match status" value="1"/>
</dbReference>
<dbReference type="GO" id="GO:0003713">
    <property type="term" value="F:transcription coactivator activity"/>
    <property type="evidence" value="ECO:0007669"/>
    <property type="project" value="TreeGrafter"/>
</dbReference>
<keyword evidence="4" id="KW-0175">Coiled coil</keyword>
<comment type="subcellular location">
    <subcellularLocation>
        <location evidence="1">Nucleus</location>
    </subcellularLocation>
</comment>
<feature type="compositionally biased region" description="Low complexity" evidence="8">
    <location>
        <begin position="153"/>
        <end position="174"/>
    </location>
</feature>
<dbReference type="SMART" id="SM00707">
    <property type="entry name" value="RPEL"/>
    <property type="match status" value="1"/>
</dbReference>
<evidence type="ECO:0000313" key="11">
    <source>
        <dbReference type="Proteomes" id="UP001239994"/>
    </source>
</evidence>
<name>A0AAD8ZBP8_9TELE</name>
<accession>A0AAD8ZBP8</accession>
<reference evidence="10" key="1">
    <citation type="submission" date="2023-03" db="EMBL/GenBank/DDBJ databases">
        <title>Electrophorus voltai genome.</title>
        <authorList>
            <person name="Bian C."/>
        </authorList>
    </citation>
    <scope>NUCLEOTIDE SEQUENCE</scope>
    <source>
        <strain evidence="10">CB-2022</strain>
        <tissue evidence="10">Muscle</tissue>
    </source>
</reference>
<dbReference type="Gene3D" id="6.10.150.10">
    <property type="match status" value="1"/>
</dbReference>
<feature type="region of interest" description="Disordered" evidence="8">
    <location>
        <begin position="429"/>
        <end position="489"/>
    </location>
</feature>
<keyword evidence="6" id="KW-0539">Nucleus</keyword>
<evidence type="ECO:0000256" key="1">
    <source>
        <dbReference type="ARBA" id="ARBA00004123"/>
    </source>
</evidence>
<protein>
    <recommendedName>
        <fullName evidence="9">SAP domain-containing protein</fullName>
    </recommendedName>
</protein>
<keyword evidence="3" id="KW-0805">Transcription regulation</keyword>
<keyword evidence="5" id="KW-0804">Transcription</keyword>
<comment type="caution">
    <text evidence="10">The sequence shown here is derived from an EMBL/GenBank/DDBJ whole genome shotgun (WGS) entry which is preliminary data.</text>
</comment>
<evidence type="ECO:0000256" key="7">
    <source>
        <dbReference type="PROSITE-ProRule" id="PRU00401"/>
    </source>
</evidence>
<feature type="region of interest" description="Disordered" evidence="8">
    <location>
        <begin position="32"/>
        <end position="101"/>
    </location>
</feature>
<feature type="region of interest" description="Disordered" evidence="8">
    <location>
        <begin position="1105"/>
        <end position="1126"/>
    </location>
</feature>
<keyword evidence="11" id="KW-1185">Reference proteome</keyword>
<dbReference type="GO" id="GO:0045944">
    <property type="term" value="P:positive regulation of transcription by RNA polymerase II"/>
    <property type="evidence" value="ECO:0007669"/>
    <property type="project" value="TreeGrafter"/>
</dbReference>
<feature type="region of interest" description="Disordered" evidence="8">
    <location>
        <begin position="239"/>
        <end position="297"/>
    </location>
</feature>
<feature type="compositionally biased region" description="Polar residues" evidence="8">
    <location>
        <begin position="178"/>
        <end position="187"/>
    </location>
</feature>
<dbReference type="Pfam" id="PF02037">
    <property type="entry name" value="SAP"/>
    <property type="match status" value="1"/>
</dbReference>
<evidence type="ECO:0000256" key="3">
    <source>
        <dbReference type="ARBA" id="ARBA00023015"/>
    </source>
</evidence>
<proteinExistence type="predicted"/>
<gene>
    <name evidence="10" type="ORF">P4O66_010496</name>
</gene>
<feature type="compositionally biased region" description="Pro residues" evidence="8">
    <location>
        <begin position="344"/>
        <end position="353"/>
    </location>
</feature>
<evidence type="ECO:0000259" key="9">
    <source>
        <dbReference type="PROSITE" id="PS50800"/>
    </source>
</evidence>
<evidence type="ECO:0000256" key="5">
    <source>
        <dbReference type="ARBA" id="ARBA00023163"/>
    </source>
</evidence>
<feature type="region of interest" description="Disordered" evidence="8">
    <location>
        <begin position="341"/>
        <end position="361"/>
    </location>
</feature>
<sequence>MTLLASERSLLIRSKFRSVLQLRIQNRRQQKELCGESAAPKASCPDQAGEKEVHGVVHQTVDGTTQKSPPKGLTAETAQDRASGGPQKQKKARLVEDLSEKIQRRPGPLELLQKHILPLENAPISFALASDVFEDDVSPCSSASPEQLGLHQSPGFSSSPGLSSDHSLSDGSPGATPTDGNSSSVQQPSLALLPATESLSQPVTMTVVASSSMATTGKAKGMCISSQTTPVLPKTAHSILGGSLVSPRPPRPRKPRDCKPKMRKLKYHQYIPPDQRGGAGGGPGNSSQKNNSQSQPIDPAYSRLLQQQQVFLQLQILNQHQQLPVATSSENQLVRFSGAVPQSCPRPVPPAANPTPLETSPTQKIELLPPNLDDLTVSELRQQLRKRGLPVSGTKPALLERLRPFQMPRPQLTPPPLCHLEGTLVSPCPPGLTPSNVDVSSSPSHVYVQPSGMAQQGSAGVGYLTSSSSSAGSSPSLQAPSPPQPLGALWRPDQAAEELSVELEMRERIRCRPREKIQDAVTQPCGGTLHPFLQQDPGCLRRKPNTEGQVVLWAQVRVQAYSCQPCDTIGQDFELPLQITASPEQAPPTGGRSLEELLQEAIQRVQMEPSESIDDILEGTVGSSDNAPVSDFQLPGAALPGSPTPPPDQLQPTQGTSKDDRVLSSPLCSSLLLELPPSPTGAPPLSSNPAPPPPPLPFCTTPPLCTASRKRRSDVPAFDPADWLESLTSGLHPLTPPTAPFVEIDLGLDSDLNKLELEPYKEATGYISWFAQQLRPILDIEEEEEEEDEDEDDMSLGPLCRFGPAIISVVKVTYSNISFHPEKPFTSYYCRTARLPHAGRRRRPFTPVQEETIVHMVREDNSIRLQQLQQHIITDSVMFSHMHSVSLSALIHLLKRHQLCMKQLYRALFGNGVTTLGPYNTAHITSLDTLHNMLIPHHQGDGPEQCRLVVMLGNSGASPRATLLKRDSRGVVPIRATLLSSTRIRRECVLERSSLLSANDVRLGERFPLRENDGWGGGRKNRETNAERVGTDKRGEVGRKTRSWEGTTRSARPAAEVVTESVRSSCTRHSEVEFILIGLLSEEEESHDEESGITKVFTPIFFNDDSSVTEMEREKEGRNGAAEGEE</sequence>
<dbReference type="AlphaFoldDB" id="A0AAD8ZBP8"/>
<dbReference type="PANTHER" id="PTHR22793">
    <property type="entry name" value="MYOCARDIN-RELATED TRANSCRIPTION FACTOR-RELATED"/>
    <property type="match status" value="1"/>
</dbReference>
<dbReference type="PROSITE" id="PS51073">
    <property type="entry name" value="RPEL"/>
    <property type="match status" value="1"/>
</dbReference>
<feature type="compositionally biased region" description="Low complexity" evidence="8">
    <location>
        <begin position="466"/>
        <end position="479"/>
    </location>
</feature>
<keyword evidence="2" id="KW-0677">Repeat</keyword>
<evidence type="ECO:0000256" key="4">
    <source>
        <dbReference type="ARBA" id="ARBA00023054"/>
    </source>
</evidence>
<feature type="compositionally biased region" description="Polar residues" evidence="8">
    <location>
        <begin position="433"/>
        <end position="444"/>
    </location>
</feature>
<feature type="domain" description="SAP" evidence="9">
    <location>
        <begin position="372"/>
        <end position="406"/>
    </location>
</feature>
<evidence type="ECO:0000313" key="10">
    <source>
        <dbReference type="EMBL" id="KAK1795324.1"/>
    </source>
</evidence>
<feature type="region of interest" description="Disordered" evidence="8">
    <location>
        <begin position="616"/>
        <end position="705"/>
    </location>
</feature>
<feature type="repeat" description="RPEL" evidence="7">
    <location>
        <begin position="96"/>
        <end position="121"/>
    </location>
</feature>
<feature type="region of interest" description="Disordered" evidence="8">
    <location>
        <begin position="136"/>
        <end position="187"/>
    </location>
</feature>
<evidence type="ECO:0000256" key="6">
    <source>
        <dbReference type="ARBA" id="ARBA00023242"/>
    </source>
</evidence>
<dbReference type="SMART" id="SM00513">
    <property type="entry name" value="SAP"/>
    <property type="match status" value="1"/>
</dbReference>
<feature type="compositionally biased region" description="Low complexity" evidence="8">
    <location>
        <begin position="285"/>
        <end position="296"/>
    </location>
</feature>
<dbReference type="InterPro" id="IPR004018">
    <property type="entry name" value="RPEL_repeat"/>
</dbReference>
<feature type="region of interest" description="Disordered" evidence="8">
    <location>
        <begin position="1014"/>
        <end position="1052"/>
    </location>
</feature>